<dbReference type="InterPro" id="IPR002130">
    <property type="entry name" value="Cyclophilin-type_PPIase_dom"/>
</dbReference>
<dbReference type="EC" id="5.2.1.8" evidence="1"/>
<keyword evidence="2" id="KW-0697">Rotamase</keyword>
<gene>
    <name evidence="6" type="ORF">NCTC13294_00947</name>
</gene>
<dbReference type="Pfam" id="PF00160">
    <property type="entry name" value="Pro_isomerase"/>
    <property type="match status" value="1"/>
</dbReference>
<evidence type="ECO:0000256" key="4">
    <source>
        <dbReference type="SAM" id="SignalP"/>
    </source>
</evidence>
<feature type="domain" description="PPIase cyclophilin-type" evidence="5">
    <location>
        <begin position="52"/>
        <end position="241"/>
    </location>
</feature>
<dbReference type="RefSeq" id="WP_115611260.1">
    <property type="nucleotide sequence ID" value="NZ_JBHLZC010000001.1"/>
</dbReference>
<sequence length="298" mass="32613">MKRTLLAAALCCALPVLATPGRSTQEIIDTAPADAWRTPNPANLLYMQLDKGTVVFELAPDFAPEHVAQVKLLAQQHFWDGLSVYRVQDNYVAQFGDPNAEDKTKAKPLPPESKALPAEFTRPLAGLAFTALPDKDGWAKQVGFADGFAVANDDKNAWLTHCYGVLGSGRDNPPDSSNGAELYVVIGQSPRYLDRNITLVGRVVHGMELLSSLPRGTNNNAGYAGYYNSPAEYTPIKNIRLGSEVPESERLALQIMKTDSPAFAEMVESRRNRSGDWFVRTAGYTDVCNISVPSRVQR</sequence>
<accession>A0A381E4I9</accession>
<evidence type="ECO:0000313" key="7">
    <source>
        <dbReference type="Proteomes" id="UP000254572"/>
    </source>
</evidence>
<feature type="signal peptide" evidence="4">
    <location>
        <begin position="1"/>
        <end position="18"/>
    </location>
</feature>
<evidence type="ECO:0000259" key="5">
    <source>
        <dbReference type="PROSITE" id="PS50072"/>
    </source>
</evidence>
<evidence type="ECO:0000256" key="1">
    <source>
        <dbReference type="ARBA" id="ARBA00013194"/>
    </source>
</evidence>
<dbReference type="GO" id="GO:0003755">
    <property type="term" value="F:peptidyl-prolyl cis-trans isomerase activity"/>
    <property type="evidence" value="ECO:0007669"/>
    <property type="project" value="UniProtKB-KW"/>
</dbReference>
<dbReference type="SUPFAM" id="SSF50891">
    <property type="entry name" value="Cyclophilin-like"/>
    <property type="match status" value="1"/>
</dbReference>
<keyword evidence="4" id="KW-0732">Signal</keyword>
<dbReference type="Gene3D" id="2.40.100.10">
    <property type="entry name" value="Cyclophilin-like"/>
    <property type="match status" value="1"/>
</dbReference>
<evidence type="ECO:0000256" key="3">
    <source>
        <dbReference type="ARBA" id="ARBA00023235"/>
    </source>
</evidence>
<name>A0A381E4I9_9GAMM</name>
<evidence type="ECO:0000256" key="2">
    <source>
        <dbReference type="ARBA" id="ARBA00023110"/>
    </source>
</evidence>
<keyword evidence="7" id="KW-1185">Reference proteome</keyword>
<dbReference type="InterPro" id="IPR029000">
    <property type="entry name" value="Cyclophilin-like_dom_sf"/>
</dbReference>
<protein>
    <recommendedName>
        <fullName evidence="1">peptidylprolyl isomerase</fullName>
        <ecNumber evidence="1">5.2.1.8</ecNumber>
    </recommendedName>
</protein>
<dbReference type="PANTHER" id="PTHR43246">
    <property type="entry name" value="PEPTIDYL-PROLYL CIS-TRANS ISOMERASE CYP38, CHLOROPLASTIC"/>
    <property type="match status" value="1"/>
</dbReference>
<proteinExistence type="predicted"/>
<dbReference type="PROSITE" id="PS50072">
    <property type="entry name" value="CSA_PPIASE_2"/>
    <property type="match status" value="1"/>
</dbReference>
<dbReference type="AlphaFoldDB" id="A0A381E4I9"/>
<reference evidence="6 7" key="1">
    <citation type="submission" date="2018-06" db="EMBL/GenBank/DDBJ databases">
        <authorList>
            <consortium name="Pathogen Informatics"/>
            <person name="Doyle S."/>
        </authorList>
    </citation>
    <scope>NUCLEOTIDE SEQUENCE [LARGE SCALE GENOMIC DNA]</scope>
    <source>
        <strain evidence="6 7">NCTC13294</strain>
    </source>
</reference>
<feature type="chain" id="PRO_5016673619" description="peptidylprolyl isomerase" evidence="4">
    <location>
        <begin position="19"/>
        <end position="298"/>
    </location>
</feature>
<organism evidence="6 7">
    <name type="scientific">Cardiobacterium valvarum</name>
    <dbReference type="NCBI Taxonomy" id="194702"/>
    <lineage>
        <taxon>Bacteria</taxon>
        <taxon>Pseudomonadati</taxon>
        <taxon>Pseudomonadota</taxon>
        <taxon>Gammaproteobacteria</taxon>
        <taxon>Cardiobacteriales</taxon>
        <taxon>Cardiobacteriaceae</taxon>
        <taxon>Cardiobacterium</taxon>
    </lineage>
</organism>
<keyword evidence="3 6" id="KW-0413">Isomerase</keyword>
<dbReference type="Proteomes" id="UP000254572">
    <property type="component" value="Unassembled WGS sequence"/>
</dbReference>
<dbReference type="OrthoDB" id="9807797at2"/>
<dbReference type="InterPro" id="IPR044665">
    <property type="entry name" value="E_coli_cyclophilin_A-like"/>
</dbReference>
<dbReference type="EMBL" id="UFUW01000001">
    <property type="protein sequence ID" value="SUX21248.1"/>
    <property type="molecule type" value="Genomic_DNA"/>
</dbReference>
<evidence type="ECO:0000313" key="6">
    <source>
        <dbReference type="EMBL" id="SUX21248.1"/>
    </source>
</evidence>